<gene>
    <name evidence="4 5 6 7" type="primary">LOC106156468</name>
</gene>
<evidence type="ECO:0000313" key="5">
    <source>
        <dbReference type="RefSeq" id="XP_013387183.1"/>
    </source>
</evidence>
<dbReference type="OrthoDB" id="408493at2759"/>
<keyword evidence="2" id="KW-1133">Transmembrane helix</keyword>
<dbReference type="STRING" id="7574.A0A1S3HMD8"/>
<dbReference type="KEGG" id="lak:106156468"/>
<dbReference type="PANTHER" id="PTHR31362">
    <property type="entry name" value="GLYCOSYLTRANSFERASE STELLO1-RELATED"/>
    <property type="match status" value="1"/>
</dbReference>
<evidence type="ECO:0000313" key="6">
    <source>
        <dbReference type="RefSeq" id="XP_013387184.1"/>
    </source>
</evidence>
<dbReference type="RefSeq" id="XP_013387182.1">
    <property type="nucleotide sequence ID" value="XM_013531728.1"/>
</dbReference>
<evidence type="ECO:0000313" key="7">
    <source>
        <dbReference type="RefSeq" id="XP_013387185.1"/>
    </source>
</evidence>
<dbReference type="RefSeq" id="XP_013387185.1">
    <property type="nucleotide sequence ID" value="XM_013531731.1"/>
</dbReference>
<dbReference type="RefSeq" id="XP_013387184.1">
    <property type="nucleotide sequence ID" value="XM_013531730.1"/>
</dbReference>
<keyword evidence="2" id="KW-0472">Membrane</keyword>
<proteinExistence type="predicted"/>
<dbReference type="PANTHER" id="PTHR31362:SF0">
    <property type="entry name" value="EXOSTOSIN DOMAIN-CONTAINING PROTEIN-RELATED"/>
    <property type="match status" value="1"/>
</dbReference>
<reference evidence="4 5" key="1">
    <citation type="submission" date="2025-04" db="UniProtKB">
        <authorList>
            <consortium name="RefSeq"/>
        </authorList>
    </citation>
    <scope>IDENTIFICATION</scope>
    <source>
        <tissue evidence="4 5">Gonads</tissue>
    </source>
</reference>
<keyword evidence="3" id="KW-1185">Reference proteome</keyword>
<dbReference type="Proteomes" id="UP000085678">
    <property type="component" value="Unplaced"/>
</dbReference>
<evidence type="ECO:0000256" key="1">
    <source>
        <dbReference type="SAM" id="MobiDB-lite"/>
    </source>
</evidence>
<dbReference type="GeneID" id="106156468"/>
<dbReference type="RefSeq" id="XP_013387183.1">
    <property type="nucleotide sequence ID" value="XM_013531729.1"/>
</dbReference>
<evidence type="ECO:0000313" key="4">
    <source>
        <dbReference type="RefSeq" id="XP_013387182.1"/>
    </source>
</evidence>
<organism evidence="3 4">
    <name type="scientific">Lingula anatina</name>
    <name type="common">Brachiopod</name>
    <name type="synonym">Lingula unguis</name>
    <dbReference type="NCBI Taxonomy" id="7574"/>
    <lineage>
        <taxon>Eukaryota</taxon>
        <taxon>Metazoa</taxon>
        <taxon>Spiralia</taxon>
        <taxon>Lophotrochozoa</taxon>
        <taxon>Brachiopoda</taxon>
        <taxon>Linguliformea</taxon>
        <taxon>Lingulata</taxon>
        <taxon>Lingulida</taxon>
        <taxon>Linguloidea</taxon>
        <taxon>Lingulidae</taxon>
        <taxon>Lingula</taxon>
    </lineage>
</organism>
<sequence>MQTKGTWRPTRCSLREMTVVCLVVFVSASLYLAIYSEKSSPFKVHVLPLIKQSGDVVKWSNISFKELPKVFTCERWLVADTGKYPSAQRIKNVLDKLQVPWCAIFVSETFTRSYTLKFPQGNQYRLHIFVPNKQNGTMYVTDAAKYATILKYHVSRKTIGYLVAIAKGARMIYDDDEEIGHEWLASSPPLDNKGADIPFVIPAGKVNFWNPFSYFYFKKDVWPRGFPEEVSRRPACNAPPVPYALRNSSVLLVHYLIDGYADVPEGILKSPLKFNKSVGGPVEIQEGTFVPYSQHSTLHMYDVFWGLLVPTTCEKSICDIIRGYITQRLLWDINGSMTVSPPWTKRTTPSRRTSGQNSQSKDTTLIKLTNLLLAWSSNSTSIDKRLKELYLYLFDKGIILKEDLAILDTWIQLLKTAGYVFPRAHVPSWAERLAMPKPWDDVRLCVHFNHIPGEQAFTTLYQMYSRHFKEITFTGEGATQPFMDTSVPFLPCTDKEQEGGKFLHRCLLKHLTYEGFGNKNTSFLFVSDDTFFNLSSFLSYRRDAMWILGPIETYDINITWPDGWMWWPQTYGGAALRKIIDIMPEAWREGLAHVKNWTKTGKRLISKYNADTVFIPNNRYRARVIEVLKWMTGPDIPRLFAEIAVPLLVDLTTEKADRSDVIPMKNSYPWSDLGAALQRRSCNLLHPLKLSKDSDRITWLSMFKSVENLLQTPLKLQKN</sequence>
<accession>A0A1S3HMD8</accession>
<keyword evidence="2" id="KW-0812">Transmembrane</keyword>
<dbReference type="AlphaFoldDB" id="A0A1S3HMD8"/>
<name>A0A1S3HMD8_LINAN</name>
<feature type="region of interest" description="Disordered" evidence="1">
    <location>
        <begin position="341"/>
        <end position="361"/>
    </location>
</feature>
<feature type="transmembrane region" description="Helical" evidence="2">
    <location>
        <begin position="12"/>
        <end position="34"/>
    </location>
</feature>
<dbReference type="InterPro" id="IPR005049">
    <property type="entry name" value="STL-like"/>
</dbReference>
<evidence type="ECO:0000313" key="3">
    <source>
        <dbReference type="Proteomes" id="UP000085678"/>
    </source>
</evidence>
<evidence type="ECO:0000256" key="2">
    <source>
        <dbReference type="SAM" id="Phobius"/>
    </source>
</evidence>
<protein>
    <submittedName>
        <fullName evidence="4 5">Probable glycosyltransferase STELLO1</fullName>
    </submittedName>
</protein>